<sequence>MLTNVTQVSRTYRTQALWYASEDAWKRAVKQPGSLSSRAPSTTTPYEEGNGYIRFALSTARSVSSVLTAAHQLRQTGDKLMSDSHSASMDSRAMTQEESVLQHDIPFADINESPFEPVEPSNGSGIVSLKHEVQELVDRYNGLHTAIHDRIPPLKNGTADPLMSKLAGISLKELGIQPNSDGTLTLNTDALEEQATYDFNRYQVKLRGPNGFARALTDAAQQLLTQPSEQLLDKHQGLFQAFTNYRLQAWDNSPIRTYLPVPLKGMLLNSYF</sequence>
<gene>
    <name evidence="2" type="ORF">NV381_18715</name>
</gene>
<dbReference type="EMBL" id="JANQBD010000013">
    <property type="protein sequence ID" value="MCR8633231.1"/>
    <property type="molecule type" value="Genomic_DNA"/>
</dbReference>
<reference evidence="2 3" key="1">
    <citation type="submission" date="2022-08" db="EMBL/GenBank/DDBJ databases">
        <title>Paenibacillus endoradicis sp. nov., Paenibacillus radicibacter sp. nov and Paenibacillus pararadicis sp. nov., three cold-adapted plant growth-promoting bacteria isolated from root of Larix gmelinii in Great Khingan.</title>
        <authorList>
            <person name="Xue H."/>
        </authorList>
    </citation>
    <scope>NUCLEOTIDE SEQUENCE [LARGE SCALE GENOMIC DNA]</scope>
    <source>
        <strain evidence="2 3">N5-1-1-5</strain>
    </source>
</reference>
<evidence type="ECO:0000313" key="3">
    <source>
        <dbReference type="Proteomes" id="UP001300012"/>
    </source>
</evidence>
<feature type="compositionally biased region" description="Polar residues" evidence="1">
    <location>
        <begin position="33"/>
        <end position="45"/>
    </location>
</feature>
<dbReference type="Proteomes" id="UP001300012">
    <property type="component" value="Unassembled WGS sequence"/>
</dbReference>
<name>A0ABT1YJ74_9BACL</name>
<proteinExistence type="predicted"/>
<comment type="caution">
    <text evidence="2">The sequence shown here is derived from an EMBL/GenBank/DDBJ whole genome shotgun (WGS) entry which is preliminary data.</text>
</comment>
<dbReference type="RefSeq" id="WP_258214803.1">
    <property type="nucleotide sequence ID" value="NZ_JANQBD010000013.1"/>
</dbReference>
<evidence type="ECO:0000256" key="1">
    <source>
        <dbReference type="SAM" id="MobiDB-lite"/>
    </source>
</evidence>
<feature type="region of interest" description="Disordered" evidence="1">
    <location>
        <begin position="29"/>
        <end position="48"/>
    </location>
</feature>
<accession>A0ABT1YJ74</accession>
<evidence type="ECO:0000313" key="2">
    <source>
        <dbReference type="EMBL" id="MCR8633231.1"/>
    </source>
</evidence>
<protein>
    <submittedName>
        <fullName evidence="2">Uncharacterized protein</fullName>
    </submittedName>
</protein>
<keyword evidence="3" id="KW-1185">Reference proteome</keyword>
<organism evidence="2 3">
    <name type="scientific">Paenibacillus radicis</name>
    <name type="common">ex Xue et al. 2023</name>
    <dbReference type="NCBI Taxonomy" id="2972489"/>
    <lineage>
        <taxon>Bacteria</taxon>
        <taxon>Bacillati</taxon>
        <taxon>Bacillota</taxon>
        <taxon>Bacilli</taxon>
        <taxon>Bacillales</taxon>
        <taxon>Paenibacillaceae</taxon>
        <taxon>Paenibacillus</taxon>
    </lineage>
</organism>